<evidence type="ECO:0000259" key="1">
    <source>
        <dbReference type="Pfam" id="PF00149"/>
    </source>
</evidence>
<dbReference type="GO" id="GO:0110154">
    <property type="term" value="P:RNA decapping"/>
    <property type="evidence" value="ECO:0007669"/>
    <property type="project" value="TreeGrafter"/>
</dbReference>
<dbReference type="PANTHER" id="PTHR42850:SF4">
    <property type="entry name" value="ZINC-DEPENDENT ENDOPOLYPHOSPHATASE"/>
    <property type="match status" value="1"/>
</dbReference>
<dbReference type="RefSeq" id="WP_109811699.1">
    <property type="nucleotide sequence ID" value="NZ_QGKU01000033.1"/>
</dbReference>
<keyword evidence="3" id="KW-1185">Reference proteome</keyword>
<dbReference type="Gene3D" id="3.60.21.10">
    <property type="match status" value="1"/>
</dbReference>
<dbReference type="Proteomes" id="UP000245680">
    <property type="component" value="Unassembled WGS sequence"/>
</dbReference>
<comment type="caution">
    <text evidence="2">The sequence shown here is derived from an EMBL/GenBank/DDBJ whole genome shotgun (WGS) entry which is preliminary data.</text>
</comment>
<dbReference type="Pfam" id="PF00149">
    <property type="entry name" value="Metallophos"/>
    <property type="match status" value="1"/>
</dbReference>
<dbReference type="GO" id="GO:0005737">
    <property type="term" value="C:cytoplasm"/>
    <property type="evidence" value="ECO:0007669"/>
    <property type="project" value="TreeGrafter"/>
</dbReference>
<dbReference type="GO" id="GO:0008803">
    <property type="term" value="F:bis(5'-nucleosyl)-tetraphosphatase (symmetrical) activity"/>
    <property type="evidence" value="ECO:0007669"/>
    <property type="project" value="TreeGrafter"/>
</dbReference>
<evidence type="ECO:0000313" key="3">
    <source>
        <dbReference type="Proteomes" id="UP000245680"/>
    </source>
</evidence>
<dbReference type="AlphaFoldDB" id="A0A2V2LAY5"/>
<dbReference type="OrthoDB" id="9807890at2"/>
<sequence length="256" mass="27476">MPLNFIKRLAGKSRSAPAAPAFDAPLAPDDPLHAIGDIHGRADLLDRLLEKLVADGTERMVFLGDYVDRGEQSRDVLTSLARLCDARPDDVTCLLGNHEQMMLDFLDKPEDGAARWLRNGGLQTLASFGIGNITEAPTPEQAEVAADALRKSLGAELDAWLRALPRQAASGNVHFVHAAADPALPMSAQDPRHLIWGHPAFFATPRTDGNWIVHGHTVVDQAGAENGRIAVDTGAWFTGRLTAARIAPGALDFVSC</sequence>
<dbReference type="InterPro" id="IPR029052">
    <property type="entry name" value="Metallo-depent_PP-like"/>
</dbReference>
<proteinExistence type="predicted"/>
<gene>
    <name evidence="2" type="ORF">DKT77_10750</name>
</gene>
<dbReference type="EMBL" id="QGKU01000033">
    <property type="protein sequence ID" value="PWR02650.1"/>
    <property type="molecule type" value="Genomic_DNA"/>
</dbReference>
<dbReference type="InterPro" id="IPR050126">
    <property type="entry name" value="Ap4A_hydrolase"/>
</dbReference>
<name>A0A2V2LAY5_9RHOB</name>
<dbReference type="PRINTS" id="PR00114">
    <property type="entry name" value="STPHPHTASE"/>
</dbReference>
<protein>
    <submittedName>
        <fullName evidence="2">Serine/threonine protein phosphatase</fullName>
    </submittedName>
</protein>
<dbReference type="InterPro" id="IPR006186">
    <property type="entry name" value="Ser/Thr-sp_prot-phosphatase"/>
</dbReference>
<dbReference type="InterPro" id="IPR004843">
    <property type="entry name" value="Calcineurin-like_PHP"/>
</dbReference>
<dbReference type="CDD" id="cd00144">
    <property type="entry name" value="MPP_PPP_family"/>
    <property type="match status" value="1"/>
</dbReference>
<evidence type="ECO:0000313" key="2">
    <source>
        <dbReference type="EMBL" id="PWR02650.1"/>
    </source>
</evidence>
<dbReference type="GO" id="GO:0016791">
    <property type="term" value="F:phosphatase activity"/>
    <property type="evidence" value="ECO:0007669"/>
    <property type="project" value="TreeGrafter"/>
</dbReference>
<dbReference type="SUPFAM" id="SSF56300">
    <property type="entry name" value="Metallo-dependent phosphatases"/>
    <property type="match status" value="1"/>
</dbReference>
<feature type="domain" description="Calcineurin-like phosphoesterase" evidence="1">
    <location>
        <begin position="34"/>
        <end position="219"/>
    </location>
</feature>
<organism evidence="2 3">
    <name type="scientific">Meridianimarinicoccus roseus</name>
    <dbReference type="NCBI Taxonomy" id="2072018"/>
    <lineage>
        <taxon>Bacteria</taxon>
        <taxon>Pseudomonadati</taxon>
        <taxon>Pseudomonadota</taxon>
        <taxon>Alphaproteobacteria</taxon>
        <taxon>Rhodobacterales</taxon>
        <taxon>Paracoccaceae</taxon>
        <taxon>Meridianimarinicoccus</taxon>
    </lineage>
</organism>
<accession>A0A2V2LAY5</accession>
<reference evidence="2 3" key="1">
    <citation type="submission" date="2018-05" db="EMBL/GenBank/DDBJ databases">
        <title>Rhodobacteraceae gen. nov., sp. nov. isolated from sea water.</title>
        <authorList>
            <person name="Ren Y."/>
        </authorList>
    </citation>
    <scope>NUCLEOTIDE SEQUENCE [LARGE SCALE GENOMIC DNA]</scope>
    <source>
        <strain evidence="2 3">TG-679</strain>
    </source>
</reference>
<dbReference type="PANTHER" id="PTHR42850">
    <property type="entry name" value="METALLOPHOSPHOESTERASE"/>
    <property type="match status" value="1"/>
</dbReference>